<feature type="signal peptide" evidence="2">
    <location>
        <begin position="1"/>
        <end position="22"/>
    </location>
</feature>
<keyword evidence="4" id="KW-1185">Reference proteome</keyword>
<gene>
    <name evidence="3" type="ORF">ACFPFW_12225</name>
</gene>
<feature type="compositionally biased region" description="Basic and acidic residues" evidence="1">
    <location>
        <begin position="82"/>
        <end position="104"/>
    </location>
</feature>
<feature type="chain" id="PRO_5047382121" evidence="2">
    <location>
        <begin position="23"/>
        <end position="140"/>
    </location>
</feature>
<keyword evidence="2" id="KW-0732">Signal</keyword>
<evidence type="ECO:0000313" key="4">
    <source>
        <dbReference type="Proteomes" id="UP001595796"/>
    </source>
</evidence>
<comment type="caution">
    <text evidence="3">The sequence shown here is derived from an EMBL/GenBank/DDBJ whole genome shotgun (WGS) entry which is preliminary data.</text>
</comment>
<dbReference type="Proteomes" id="UP001595796">
    <property type="component" value="Unassembled WGS sequence"/>
</dbReference>
<accession>A0ABV9Z1Z9</accession>
<proteinExistence type="predicted"/>
<evidence type="ECO:0000256" key="1">
    <source>
        <dbReference type="SAM" id="MobiDB-lite"/>
    </source>
</evidence>
<evidence type="ECO:0000256" key="2">
    <source>
        <dbReference type="SAM" id="SignalP"/>
    </source>
</evidence>
<feature type="region of interest" description="Disordered" evidence="1">
    <location>
        <begin position="65"/>
        <end position="112"/>
    </location>
</feature>
<protein>
    <submittedName>
        <fullName evidence="3">BA14K family protein</fullName>
    </submittedName>
</protein>
<dbReference type="EMBL" id="JBHSJF010000006">
    <property type="protein sequence ID" value="MFC5068776.1"/>
    <property type="molecule type" value="Genomic_DNA"/>
</dbReference>
<dbReference type="RefSeq" id="WP_114956037.1">
    <property type="nucleotide sequence ID" value="NZ_JBHSJF010000006.1"/>
</dbReference>
<sequence>MSTIVKLALACAVQCFGGNALAQTTFNHLDCWFDESASQMRCPGSLPIQSGRDARVEQTFDIVRGEPALSNGQDMSVQEAKPAPEAKSSTEAKPEPTRSNERVRRTSTRMAQAPRCTRYRTYNAATGSYRGYDGVTRACR</sequence>
<name>A0ABV9Z1Z9_9HYPH</name>
<evidence type="ECO:0000313" key="3">
    <source>
        <dbReference type="EMBL" id="MFC5068776.1"/>
    </source>
</evidence>
<reference evidence="4" key="1">
    <citation type="journal article" date="2019" name="Int. J. Syst. Evol. Microbiol.">
        <title>The Global Catalogue of Microorganisms (GCM) 10K type strain sequencing project: providing services to taxonomists for standard genome sequencing and annotation.</title>
        <authorList>
            <consortium name="The Broad Institute Genomics Platform"/>
            <consortium name="The Broad Institute Genome Sequencing Center for Infectious Disease"/>
            <person name="Wu L."/>
            <person name="Ma J."/>
        </authorList>
    </citation>
    <scope>NUCLEOTIDE SEQUENCE [LARGE SCALE GENOMIC DNA]</scope>
    <source>
        <strain evidence="4">CGMCC 1.16444</strain>
    </source>
</reference>
<organism evidence="3 4">
    <name type="scientific">Flaviflagellibacter deserti</name>
    <dbReference type="NCBI Taxonomy" id="2267266"/>
    <lineage>
        <taxon>Bacteria</taxon>
        <taxon>Pseudomonadati</taxon>
        <taxon>Pseudomonadota</taxon>
        <taxon>Alphaproteobacteria</taxon>
        <taxon>Hyphomicrobiales</taxon>
        <taxon>Flaviflagellibacter</taxon>
    </lineage>
</organism>